<proteinExistence type="inferred from homology"/>
<dbReference type="Pfam" id="PF13839">
    <property type="entry name" value="PC-Esterase"/>
    <property type="match status" value="1"/>
</dbReference>
<feature type="compositionally biased region" description="Basic and acidic residues" evidence="2">
    <location>
        <begin position="200"/>
        <end position="217"/>
    </location>
</feature>
<sequence>MHRYYFKSSVMIVRIWSSWLVRHTTEKFDFASEGVTKLHLDVSDDGLMGFIPQFDVIVLSSGHWFAKHSVYILNNEIVGGQLWWPDRSQPMKVNNVDAFGISTETILSALVTHPNYTGLTVLHSFSPDHYEGGAWNTGGSCTGKVKPLAAGELVENGFTNVMHKKQVMGFERALKKATKRSKLRLMDIIEVFGYRHDAHPGPYRSRDPNKITKRGPDGKPPPQDCLHWCMPGAVDTWNEIVLEIIRREFEGNRDFSP</sequence>
<evidence type="ECO:0000313" key="4">
    <source>
        <dbReference type="EMBL" id="KAE8678312.1"/>
    </source>
</evidence>
<keyword evidence="5" id="KW-1185">Reference proteome</keyword>
<dbReference type="InterPro" id="IPR029962">
    <property type="entry name" value="TBL"/>
</dbReference>
<evidence type="ECO:0000259" key="3">
    <source>
        <dbReference type="Pfam" id="PF13839"/>
    </source>
</evidence>
<comment type="caution">
    <text evidence="4">The sequence shown here is derived from an EMBL/GenBank/DDBJ whole genome shotgun (WGS) entry which is preliminary data.</text>
</comment>
<accession>A0A6A2XRV7</accession>
<comment type="similarity">
    <text evidence="1">Belongs to the PC-esterase family. TBL subfamily.</text>
</comment>
<feature type="domain" description="Trichome birefringence-like C-terminal" evidence="3">
    <location>
        <begin position="6"/>
        <end position="243"/>
    </location>
</feature>
<reference evidence="4" key="1">
    <citation type="submission" date="2019-09" db="EMBL/GenBank/DDBJ databases">
        <title>Draft genome information of white flower Hibiscus syriacus.</title>
        <authorList>
            <person name="Kim Y.-M."/>
        </authorList>
    </citation>
    <scope>NUCLEOTIDE SEQUENCE [LARGE SCALE GENOMIC DNA]</scope>
    <source>
        <strain evidence="4">YM2019G1</strain>
    </source>
</reference>
<dbReference type="AlphaFoldDB" id="A0A6A2XRV7"/>
<dbReference type="Proteomes" id="UP000436088">
    <property type="component" value="Unassembled WGS sequence"/>
</dbReference>
<gene>
    <name evidence="4" type="ORF">F3Y22_tig00111427pilonHSYRG00425</name>
</gene>
<dbReference type="GO" id="GO:0005794">
    <property type="term" value="C:Golgi apparatus"/>
    <property type="evidence" value="ECO:0007669"/>
    <property type="project" value="TreeGrafter"/>
</dbReference>
<dbReference type="PANTHER" id="PTHR32285">
    <property type="entry name" value="PROTEIN TRICHOME BIREFRINGENCE-LIKE 9-RELATED"/>
    <property type="match status" value="1"/>
</dbReference>
<protein>
    <submittedName>
        <fullName evidence="4">Protein YLS7</fullName>
    </submittedName>
</protein>
<name>A0A6A2XRV7_HIBSY</name>
<dbReference type="EMBL" id="VEPZ02001337">
    <property type="protein sequence ID" value="KAE8678312.1"/>
    <property type="molecule type" value="Genomic_DNA"/>
</dbReference>
<dbReference type="InterPro" id="IPR026057">
    <property type="entry name" value="TBL_C"/>
</dbReference>
<evidence type="ECO:0000313" key="5">
    <source>
        <dbReference type="Proteomes" id="UP000436088"/>
    </source>
</evidence>
<evidence type="ECO:0000256" key="1">
    <source>
        <dbReference type="ARBA" id="ARBA00007727"/>
    </source>
</evidence>
<feature type="region of interest" description="Disordered" evidence="2">
    <location>
        <begin position="200"/>
        <end position="222"/>
    </location>
</feature>
<dbReference type="PANTHER" id="PTHR32285:SF18">
    <property type="entry name" value="PROTEIN TRICHOME BIREFRINGENCE-LIKE 18"/>
    <property type="match status" value="1"/>
</dbReference>
<evidence type="ECO:0000256" key="2">
    <source>
        <dbReference type="SAM" id="MobiDB-lite"/>
    </source>
</evidence>
<dbReference type="GO" id="GO:0016413">
    <property type="term" value="F:O-acetyltransferase activity"/>
    <property type="evidence" value="ECO:0007669"/>
    <property type="project" value="InterPro"/>
</dbReference>
<organism evidence="4 5">
    <name type="scientific">Hibiscus syriacus</name>
    <name type="common">Rose of Sharon</name>
    <dbReference type="NCBI Taxonomy" id="106335"/>
    <lineage>
        <taxon>Eukaryota</taxon>
        <taxon>Viridiplantae</taxon>
        <taxon>Streptophyta</taxon>
        <taxon>Embryophyta</taxon>
        <taxon>Tracheophyta</taxon>
        <taxon>Spermatophyta</taxon>
        <taxon>Magnoliopsida</taxon>
        <taxon>eudicotyledons</taxon>
        <taxon>Gunneridae</taxon>
        <taxon>Pentapetalae</taxon>
        <taxon>rosids</taxon>
        <taxon>malvids</taxon>
        <taxon>Malvales</taxon>
        <taxon>Malvaceae</taxon>
        <taxon>Malvoideae</taxon>
        <taxon>Hibiscus</taxon>
    </lineage>
</organism>